<evidence type="ECO:0008006" key="3">
    <source>
        <dbReference type="Google" id="ProtNLM"/>
    </source>
</evidence>
<sequence length="244" mass="28463">MTKTLFYVFLFSCVYAYGQEIEGYTYDDSGRVPGVRISNLNQEIVEVSNPNGYFRVEAAVGDTIHFTSVAYDLYELVVEDQHVEKKFVVELSISTLDEVRITGYRSRNTAIEDLDTELSGQIQKDIKKHPNLYRTSKGNIGNMIQSIFDLFKNDSKPENASPQYLSFEDFEILFLRDDFFDTEFLTLELLIPKKSHDLFYEFLAIQQLEYVYLEPSYELDLIDKFYKFSDEYRNMLSAEKGKSN</sequence>
<protein>
    <recommendedName>
        <fullName evidence="3">CarboxypepD_reg-like domain-containing protein</fullName>
    </recommendedName>
</protein>
<dbReference type="Proteomes" id="UP001500185">
    <property type="component" value="Unassembled WGS sequence"/>
</dbReference>
<keyword evidence="2" id="KW-1185">Reference proteome</keyword>
<proteinExistence type="predicted"/>
<comment type="caution">
    <text evidence="1">The sequence shown here is derived from an EMBL/GenBank/DDBJ whole genome shotgun (WGS) entry which is preliminary data.</text>
</comment>
<dbReference type="RefSeq" id="WP_224455363.1">
    <property type="nucleotide sequence ID" value="NZ_BAAAGG010000001.1"/>
</dbReference>
<name>A0ABN1K0A6_9FLAO</name>
<evidence type="ECO:0000313" key="1">
    <source>
        <dbReference type="EMBL" id="GAA0751070.1"/>
    </source>
</evidence>
<organism evidence="1 2">
    <name type="scientific">Psychroflexus lacisalsi</name>
    <dbReference type="NCBI Taxonomy" id="503928"/>
    <lineage>
        <taxon>Bacteria</taxon>
        <taxon>Pseudomonadati</taxon>
        <taxon>Bacteroidota</taxon>
        <taxon>Flavobacteriia</taxon>
        <taxon>Flavobacteriales</taxon>
        <taxon>Flavobacteriaceae</taxon>
        <taxon>Psychroflexus</taxon>
    </lineage>
</organism>
<dbReference type="InterPro" id="IPR008969">
    <property type="entry name" value="CarboxyPept-like_regulatory"/>
</dbReference>
<accession>A0ABN1K0A6</accession>
<dbReference type="EMBL" id="BAAAGG010000001">
    <property type="protein sequence ID" value="GAA0751070.1"/>
    <property type="molecule type" value="Genomic_DNA"/>
</dbReference>
<reference evidence="1 2" key="1">
    <citation type="journal article" date="2019" name="Int. J. Syst. Evol. Microbiol.">
        <title>The Global Catalogue of Microorganisms (GCM) 10K type strain sequencing project: providing services to taxonomists for standard genome sequencing and annotation.</title>
        <authorList>
            <consortium name="The Broad Institute Genomics Platform"/>
            <consortium name="The Broad Institute Genome Sequencing Center for Infectious Disease"/>
            <person name="Wu L."/>
            <person name="Ma J."/>
        </authorList>
    </citation>
    <scope>NUCLEOTIDE SEQUENCE [LARGE SCALE GENOMIC DNA]</scope>
    <source>
        <strain evidence="1 2">JCM 16231</strain>
    </source>
</reference>
<gene>
    <name evidence="1" type="ORF">GCM10009433_00670</name>
</gene>
<dbReference type="SUPFAM" id="SSF49464">
    <property type="entry name" value="Carboxypeptidase regulatory domain-like"/>
    <property type="match status" value="1"/>
</dbReference>
<evidence type="ECO:0000313" key="2">
    <source>
        <dbReference type="Proteomes" id="UP001500185"/>
    </source>
</evidence>